<feature type="region of interest" description="Disordered" evidence="1">
    <location>
        <begin position="147"/>
        <end position="179"/>
    </location>
</feature>
<dbReference type="Pfam" id="PF14111">
    <property type="entry name" value="DUF4283"/>
    <property type="match status" value="1"/>
</dbReference>
<sequence length="179" mass="21003">MFSFHLTEDGEDGCPIIKLSVEERKRIREPLRQTLIVKVIGRRVGYTYLVKRLHVLWRIQGGLSLVDLGNEFFLEKFSNAEDRDFALFEGPWMVADHYLTVRRWHPNFDPEEATIERRWRGGQEAAPVITSEVVEAYGQWMVAKKAGRKISKRSDSREISRPRNLRRFPQKARSESDLM</sequence>
<comment type="caution">
    <text evidence="3">The sequence shown here is derived from an EMBL/GenBank/DDBJ whole genome shotgun (WGS) entry which is preliminary data.</text>
</comment>
<protein>
    <recommendedName>
        <fullName evidence="2">DUF4283 domain-containing protein</fullName>
    </recommendedName>
</protein>
<dbReference type="AlphaFoldDB" id="A0A8X8CHW9"/>
<evidence type="ECO:0000313" key="4">
    <source>
        <dbReference type="Proteomes" id="UP000886885"/>
    </source>
</evidence>
<name>A0A8X8CHW9_POPTO</name>
<keyword evidence="4" id="KW-1185">Reference proteome</keyword>
<dbReference type="EMBL" id="JAAWWB010000016">
    <property type="protein sequence ID" value="KAG6763281.1"/>
    <property type="molecule type" value="Genomic_DNA"/>
</dbReference>
<organism evidence="3 4">
    <name type="scientific">Populus tomentosa</name>
    <name type="common">Chinese white poplar</name>
    <dbReference type="NCBI Taxonomy" id="118781"/>
    <lineage>
        <taxon>Eukaryota</taxon>
        <taxon>Viridiplantae</taxon>
        <taxon>Streptophyta</taxon>
        <taxon>Embryophyta</taxon>
        <taxon>Tracheophyta</taxon>
        <taxon>Spermatophyta</taxon>
        <taxon>Magnoliopsida</taxon>
        <taxon>eudicotyledons</taxon>
        <taxon>Gunneridae</taxon>
        <taxon>Pentapetalae</taxon>
        <taxon>rosids</taxon>
        <taxon>fabids</taxon>
        <taxon>Malpighiales</taxon>
        <taxon>Salicaceae</taxon>
        <taxon>Saliceae</taxon>
        <taxon>Populus</taxon>
    </lineage>
</organism>
<dbReference type="Proteomes" id="UP000886885">
    <property type="component" value="Chromosome 8D"/>
</dbReference>
<dbReference type="OrthoDB" id="1720039at2759"/>
<dbReference type="PANTHER" id="PTHR31286:SF99">
    <property type="entry name" value="DUF4283 DOMAIN-CONTAINING PROTEIN"/>
    <property type="match status" value="1"/>
</dbReference>
<proteinExistence type="predicted"/>
<gene>
    <name evidence="3" type="ORF">POTOM_030695</name>
</gene>
<reference evidence="3" key="1">
    <citation type="journal article" date="2020" name="bioRxiv">
        <title>Hybrid origin of Populus tomentosa Carr. identified through genome sequencing and phylogenomic analysis.</title>
        <authorList>
            <person name="An X."/>
            <person name="Gao K."/>
            <person name="Chen Z."/>
            <person name="Li J."/>
            <person name="Yang X."/>
            <person name="Yang X."/>
            <person name="Zhou J."/>
            <person name="Guo T."/>
            <person name="Zhao T."/>
            <person name="Huang S."/>
            <person name="Miao D."/>
            <person name="Khan W.U."/>
            <person name="Rao P."/>
            <person name="Ye M."/>
            <person name="Lei B."/>
            <person name="Liao W."/>
            <person name="Wang J."/>
            <person name="Ji L."/>
            <person name="Li Y."/>
            <person name="Guo B."/>
            <person name="Mustafa N.S."/>
            <person name="Li S."/>
            <person name="Yun Q."/>
            <person name="Keller S.R."/>
            <person name="Mao J."/>
            <person name="Zhang R."/>
            <person name="Strauss S.H."/>
        </authorList>
    </citation>
    <scope>NUCLEOTIDE SEQUENCE</scope>
    <source>
        <strain evidence="3">GM15</strain>
        <tissue evidence="3">Leaf</tissue>
    </source>
</reference>
<evidence type="ECO:0000259" key="2">
    <source>
        <dbReference type="Pfam" id="PF14111"/>
    </source>
</evidence>
<feature type="domain" description="DUF4283" evidence="2">
    <location>
        <begin position="29"/>
        <end position="112"/>
    </location>
</feature>
<dbReference type="InterPro" id="IPR040256">
    <property type="entry name" value="At4g02000-like"/>
</dbReference>
<evidence type="ECO:0000313" key="3">
    <source>
        <dbReference type="EMBL" id="KAG6763281.1"/>
    </source>
</evidence>
<feature type="compositionally biased region" description="Basic and acidic residues" evidence="1">
    <location>
        <begin position="152"/>
        <end position="161"/>
    </location>
</feature>
<evidence type="ECO:0000256" key="1">
    <source>
        <dbReference type="SAM" id="MobiDB-lite"/>
    </source>
</evidence>
<accession>A0A8X8CHW9</accession>
<dbReference type="PANTHER" id="PTHR31286">
    <property type="entry name" value="GLYCINE-RICH CELL WALL STRUCTURAL PROTEIN 1.8-LIKE"/>
    <property type="match status" value="1"/>
</dbReference>
<dbReference type="InterPro" id="IPR025558">
    <property type="entry name" value="DUF4283"/>
</dbReference>